<evidence type="ECO:0000313" key="2">
    <source>
        <dbReference type="Proteomes" id="UP000657574"/>
    </source>
</evidence>
<protein>
    <submittedName>
        <fullName evidence="1">Uncharacterized protein</fullName>
    </submittedName>
</protein>
<dbReference type="Gene3D" id="1.20.1110.10">
    <property type="entry name" value="Calcium-transporting ATPase, transmembrane domain"/>
    <property type="match status" value="1"/>
</dbReference>
<sequence>MPEEKPVPGWRRCLAQYRSYLQLVLVSAAAVSLVIREWSTGVLLLVLTVVNAVVGMRQEGKAESAMNAPGKRYLDWRLDDPAGQGRAWRPSGRFATRSSGEFALCRPSWAAEAAPAALSRTRSATCRTGCGPFV</sequence>
<reference evidence="1" key="2">
    <citation type="submission" date="2020-09" db="EMBL/GenBank/DDBJ databases">
        <authorList>
            <person name="Sun Q."/>
            <person name="Ohkuma M."/>
        </authorList>
    </citation>
    <scope>NUCLEOTIDE SEQUENCE</scope>
    <source>
        <strain evidence="1">JCM 3086</strain>
    </source>
</reference>
<dbReference type="Gene3D" id="2.70.150.10">
    <property type="entry name" value="Calcium-transporting ATPase, cytoplasmic transduction domain A"/>
    <property type="match status" value="1"/>
</dbReference>
<dbReference type="InterPro" id="IPR023298">
    <property type="entry name" value="ATPase_P-typ_TM_dom_sf"/>
</dbReference>
<reference evidence="1" key="1">
    <citation type="journal article" date="2014" name="Int. J. Syst. Evol. Microbiol.">
        <title>Complete genome sequence of Corynebacterium casei LMG S-19264T (=DSM 44701T), isolated from a smear-ripened cheese.</title>
        <authorList>
            <consortium name="US DOE Joint Genome Institute (JGI-PGF)"/>
            <person name="Walter F."/>
            <person name="Albersmeier A."/>
            <person name="Kalinowski J."/>
            <person name="Ruckert C."/>
        </authorList>
    </citation>
    <scope>NUCLEOTIDE SEQUENCE</scope>
    <source>
        <strain evidence="1">JCM 3086</strain>
    </source>
</reference>
<evidence type="ECO:0000313" key="1">
    <source>
        <dbReference type="EMBL" id="GGJ13851.1"/>
    </source>
</evidence>
<dbReference type="EMBL" id="BMQA01000006">
    <property type="protein sequence ID" value="GGJ13851.1"/>
    <property type="molecule type" value="Genomic_DNA"/>
</dbReference>
<organism evidence="1 2">
    <name type="scientific">Streptomyces brasiliensis</name>
    <dbReference type="NCBI Taxonomy" id="1954"/>
    <lineage>
        <taxon>Bacteria</taxon>
        <taxon>Bacillati</taxon>
        <taxon>Actinomycetota</taxon>
        <taxon>Actinomycetes</taxon>
        <taxon>Kitasatosporales</taxon>
        <taxon>Streptomycetaceae</taxon>
        <taxon>Streptomyces</taxon>
    </lineage>
</organism>
<name>A0A917KL01_9ACTN</name>
<gene>
    <name evidence="1" type="ORF">GCM10010121_025560</name>
</gene>
<dbReference type="AlphaFoldDB" id="A0A917KL01"/>
<comment type="caution">
    <text evidence="1">The sequence shown here is derived from an EMBL/GenBank/DDBJ whole genome shotgun (WGS) entry which is preliminary data.</text>
</comment>
<accession>A0A917KL01</accession>
<dbReference type="SUPFAM" id="SSF81665">
    <property type="entry name" value="Calcium ATPase, transmembrane domain M"/>
    <property type="match status" value="1"/>
</dbReference>
<proteinExistence type="predicted"/>
<dbReference type="Proteomes" id="UP000657574">
    <property type="component" value="Unassembled WGS sequence"/>
</dbReference>
<keyword evidence="2" id="KW-1185">Reference proteome</keyword>